<protein>
    <recommendedName>
        <fullName evidence="2">Isochorismatase-like domain-containing protein</fullName>
    </recommendedName>
</protein>
<organism evidence="3 4">
    <name type="scientific">Gemmata massiliana</name>
    <dbReference type="NCBI Taxonomy" id="1210884"/>
    <lineage>
        <taxon>Bacteria</taxon>
        <taxon>Pseudomonadati</taxon>
        <taxon>Planctomycetota</taxon>
        <taxon>Planctomycetia</taxon>
        <taxon>Gemmatales</taxon>
        <taxon>Gemmataceae</taxon>
        <taxon>Gemmata</taxon>
    </lineage>
</organism>
<dbReference type="Gene3D" id="3.40.50.850">
    <property type="entry name" value="Isochorismatase-like"/>
    <property type="match status" value="1"/>
</dbReference>
<dbReference type="SUPFAM" id="SSF52499">
    <property type="entry name" value="Isochorismatase-like hydrolases"/>
    <property type="match status" value="1"/>
</dbReference>
<evidence type="ECO:0000256" key="1">
    <source>
        <dbReference type="ARBA" id="ARBA00022801"/>
    </source>
</evidence>
<feature type="domain" description="Isochorismatase-like" evidence="2">
    <location>
        <begin position="82"/>
        <end position="256"/>
    </location>
</feature>
<evidence type="ECO:0000313" key="4">
    <source>
        <dbReference type="Proteomes" id="UP000464178"/>
    </source>
</evidence>
<evidence type="ECO:0000313" key="3">
    <source>
        <dbReference type="EMBL" id="VTR91581.1"/>
    </source>
</evidence>
<gene>
    <name evidence="3" type="ORF">SOIL9_61330</name>
</gene>
<name>A0A6P2CRM4_9BACT</name>
<sequence>MSPNRKRLPDRRVVCSKQPRPPVVEGTRQGRAILFAVAAWRMNCHPHGSRGWKPKSMDREQLFTLATFHNRGTVMKFSKTDTALVVIDPQNDALSETGHAWGLVGESVRANNTVENLTRLFTAAKDNGFGVFVSPHYMYPHDQRWRFSGMLEKVTLDQKVFFRTGALSLADFAGSGADWLDRFKAYIEDGKTVVVSPHKVWGPQTNDLVLQLRKCGVSKVILAGMLANLCVESHLRELVEQGFEVAVVKDATAGPRHPEIGDGYAAALVNYGFIAKAVLTTDAAVKAMR</sequence>
<dbReference type="InterPro" id="IPR036380">
    <property type="entry name" value="Isochorismatase-like_sf"/>
</dbReference>
<keyword evidence="4" id="KW-1185">Reference proteome</keyword>
<dbReference type="InterPro" id="IPR000868">
    <property type="entry name" value="Isochorismatase-like_dom"/>
</dbReference>
<keyword evidence="1" id="KW-0378">Hydrolase</keyword>
<dbReference type="KEGG" id="gms:SOIL9_61330"/>
<dbReference type="GO" id="GO:0016787">
    <property type="term" value="F:hydrolase activity"/>
    <property type="evidence" value="ECO:0007669"/>
    <property type="project" value="UniProtKB-KW"/>
</dbReference>
<dbReference type="AlphaFoldDB" id="A0A6P2CRM4"/>
<accession>A0A6P2CRM4</accession>
<reference evidence="3 4" key="1">
    <citation type="submission" date="2019-05" db="EMBL/GenBank/DDBJ databases">
        <authorList>
            <consortium name="Science for Life Laboratories"/>
        </authorList>
    </citation>
    <scope>NUCLEOTIDE SEQUENCE [LARGE SCALE GENOMIC DNA]</scope>
    <source>
        <strain evidence="3">Soil9</strain>
    </source>
</reference>
<proteinExistence type="predicted"/>
<dbReference type="EMBL" id="LR593886">
    <property type="protein sequence ID" value="VTR91581.1"/>
    <property type="molecule type" value="Genomic_DNA"/>
</dbReference>
<dbReference type="Pfam" id="PF00857">
    <property type="entry name" value="Isochorismatase"/>
    <property type="match status" value="1"/>
</dbReference>
<dbReference type="Proteomes" id="UP000464178">
    <property type="component" value="Chromosome"/>
</dbReference>
<evidence type="ECO:0000259" key="2">
    <source>
        <dbReference type="Pfam" id="PF00857"/>
    </source>
</evidence>
<dbReference type="PANTHER" id="PTHR43540">
    <property type="entry name" value="PEROXYUREIDOACRYLATE/UREIDOACRYLATE AMIDOHYDROLASE-RELATED"/>
    <property type="match status" value="1"/>
</dbReference>
<dbReference type="InterPro" id="IPR050272">
    <property type="entry name" value="Isochorismatase-like_hydrls"/>
</dbReference>